<name>A0AAV1N9P8_SCOSC</name>
<feature type="domain" description="AF4/FMR2 C-terminal homology" evidence="6">
    <location>
        <begin position="935"/>
        <end position="1199"/>
    </location>
</feature>
<feature type="compositionally biased region" description="Polar residues" evidence="5">
    <location>
        <begin position="122"/>
        <end position="168"/>
    </location>
</feature>
<proteinExistence type="inferred from homology"/>
<keyword evidence="3" id="KW-0597">Phosphoprotein</keyword>
<feature type="region of interest" description="Disordered" evidence="5">
    <location>
        <begin position="716"/>
        <end position="745"/>
    </location>
</feature>
<feature type="region of interest" description="Disordered" evidence="5">
    <location>
        <begin position="307"/>
        <end position="327"/>
    </location>
</feature>
<feature type="compositionally biased region" description="Basic and acidic residues" evidence="5">
    <location>
        <begin position="178"/>
        <end position="190"/>
    </location>
</feature>
<dbReference type="Pfam" id="PF05110">
    <property type="entry name" value="AF-4"/>
    <property type="match status" value="1"/>
</dbReference>
<feature type="compositionally biased region" description="Polar residues" evidence="5">
    <location>
        <begin position="759"/>
        <end position="774"/>
    </location>
</feature>
<dbReference type="Pfam" id="PF18876">
    <property type="entry name" value="AFF4_CHD"/>
    <property type="match status" value="1"/>
</dbReference>
<sequence>MTTNFGCCERLTTMASQPSVNNEERNLLRRQAWEQRIQETSQAKELNPDNVPLFGEPYKTNKGDELSNRIQRMLGNYEDVNHPSPLTIEPLPVPTYVTFSQSDQGHPNTDKSAKPPFHNQAHYMSNQSQTGPLSNSYSSQPTRASTASASPNHHGHSSTLSKASFNHSHLSHSTHQQKKSESFSDLREHVSLPQEMSAQAPDAKPQPFLHSSDHNNTEPKDTDTKDTFDFHLLQGSTDHPFASTMDVSTINLKQSPKDACLPQASKGNTLPSQTFPPLQSSKQPSVVMTQKPTAYVRPMDGQDQVVNESPELKPSPEPYVPLPEITVNKPDLGKTKMLPQFLETRTNEAQCVEDILREMTHSWPPLLTTIHTPFTEEPSKSPLPAKEAKHVSSCTGQKNCDYSSTRPSHLNQKSSSSSFEAAHSSGVESASSSDSESSSRSESDSESATEELPQPLVSSSVKMEPDAPAVTHGDWQLGNWIRSSQQNSSTESQDVSESPAHKQLQPTHSSKHSSVEVIGPSRESKPQLSSRQKDNLPKPKQCSESSQHDYYPKSSQKAPSVELNSCTTSRKLSGNTHPSKPVKAACSDHTETALIVKSEEVVATRVKDPCFTDRPKVKTKTVHCKKMKVSSDTKRDSKRTSKHTSLDKRKAESEPRPDITPIPHGHCPSCGVRYPNPCSCPTPSQPAQPDQLFLAPAVRISCSIPKTETICQKMPHKTSCPATHKHSEKTGHAAKGSRDPCRPPRSLLVKIDLSLLSRVPQTSDTHQRIPSNTKRPALVVEQEGGGGGGCDAPTTHKHTKTSKKSIPQNVEVDNKTLPRKKQRLDNKNTSSTNASIKLESSSNPTEEQERKKAKKKPVNLQQTQTPKDTNKDSKIHKRSTGETQESSKETVKRKDSHKHRKSSGKHTQCSHVEKKPPKRSLPVPPSSSQSTRETVTNRPLLRFDDRHYPVKHYIKEAKRLKHKADAEMDKLSKAFNYLDAAMYFVESGIAMEKDPQISMSSYTMFAETVELLKFVLKLKNTVDPSAPPAEKDFLALCLKCQSLLQMAMFQHKHKTALKYSKTLTDHFNNSAQATQDPSVYTLKGIDTPSPTPSMSSPASTSTSSGPGFSRSGLVVGPVGSTVAVPQAIEQVAFTYVNITTLFLSAHDIWEQAEELAHKGSGLLTELDTIMGPLSLTSTMSSVVRYTRQGVHWLRLDSQKVK</sequence>
<feature type="compositionally biased region" description="Low complexity" evidence="5">
    <location>
        <begin position="414"/>
        <end position="436"/>
    </location>
</feature>
<feature type="region of interest" description="Disordered" evidence="5">
    <location>
        <begin position="369"/>
        <end position="587"/>
    </location>
</feature>
<dbReference type="Proteomes" id="UP001314229">
    <property type="component" value="Unassembled WGS sequence"/>
</dbReference>
<evidence type="ECO:0000256" key="3">
    <source>
        <dbReference type="ARBA" id="ARBA00022553"/>
    </source>
</evidence>
<accession>A0AAV1N9P8</accession>
<dbReference type="InterPro" id="IPR043639">
    <property type="entry name" value="AF4_int"/>
</dbReference>
<feature type="region of interest" description="Disordered" evidence="5">
    <location>
        <begin position="759"/>
        <end position="939"/>
    </location>
</feature>
<evidence type="ECO:0000256" key="4">
    <source>
        <dbReference type="ARBA" id="ARBA00023242"/>
    </source>
</evidence>
<evidence type="ECO:0000313" key="7">
    <source>
        <dbReference type="EMBL" id="CAK6955887.1"/>
    </source>
</evidence>
<evidence type="ECO:0000256" key="2">
    <source>
        <dbReference type="ARBA" id="ARBA00007354"/>
    </source>
</evidence>
<dbReference type="EMBL" id="CAWUFR010000023">
    <property type="protein sequence ID" value="CAK6955887.1"/>
    <property type="molecule type" value="Genomic_DNA"/>
</dbReference>
<evidence type="ECO:0000259" key="6">
    <source>
        <dbReference type="Pfam" id="PF18876"/>
    </source>
</evidence>
<dbReference type="AlphaFoldDB" id="A0AAV1N9P8"/>
<dbReference type="PANTHER" id="PTHR10528">
    <property type="entry name" value="AF4/FMR2 FAMILY MEMBER"/>
    <property type="match status" value="1"/>
</dbReference>
<evidence type="ECO:0000313" key="8">
    <source>
        <dbReference type="Proteomes" id="UP001314229"/>
    </source>
</evidence>
<dbReference type="InterPro" id="IPR007797">
    <property type="entry name" value="AF4/FMR2"/>
</dbReference>
<comment type="subcellular location">
    <subcellularLocation>
        <location evidence="1">Nucleus</location>
    </subcellularLocation>
</comment>
<comment type="similarity">
    <text evidence="2">Belongs to the AF4 family.</text>
</comment>
<feature type="region of interest" description="Disordered" evidence="5">
    <location>
        <begin position="621"/>
        <end position="665"/>
    </location>
</feature>
<feature type="compositionally biased region" description="Polar residues" evidence="5">
    <location>
        <begin position="553"/>
        <end position="578"/>
    </location>
</feature>
<feature type="compositionally biased region" description="Polar residues" evidence="5">
    <location>
        <begin position="97"/>
        <end position="107"/>
    </location>
</feature>
<feature type="compositionally biased region" description="Polar residues" evidence="5">
    <location>
        <begin position="392"/>
        <end position="413"/>
    </location>
</feature>
<feature type="compositionally biased region" description="Basic and acidic residues" evidence="5">
    <location>
        <begin position="211"/>
        <end position="226"/>
    </location>
</feature>
<feature type="region of interest" description="Disordered" evidence="5">
    <location>
        <begin position="40"/>
        <end position="63"/>
    </location>
</feature>
<feature type="compositionally biased region" description="Polar residues" evidence="5">
    <location>
        <begin position="481"/>
        <end position="496"/>
    </location>
</feature>
<feature type="compositionally biased region" description="Basic residues" evidence="5">
    <location>
        <begin position="894"/>
        <end position="904"/>
    </location>
</feature>
<evidence type="ECO:0000256" key="1">
    <source>
        <dbReference type="ARBA" id="ARBA00004123"/>
    </source>
</evidence>
<reference evidence="7 8" key="1">
    <citation type="submission" date="2024-01" db="EMBL/GenBank/DDBJ databases">
        <authorList>
            <person name="Alioto T."/>
            <person name="Alioto T."/>
            <person name="Gomez Garrido J."/>
        </authorList>
    </citation>
    <scope>NUCLEOTIDE SEQUENCE [LARGE SCALE GENOMIC DNA]</scope>
</reference>
<feature type="compositionally biased region" description="Low complexity" evidence="5">
    <location>
        <begin position="1092"/>
        <end position="1107"/>
    </location>
</feature>
<feature type="compositionally biased region" description="Polar residues" evidence="5">
    <location>
        <begin position="926"/>
        <end position="937"/>
    </location>
</feature>
<dbReference type="PANTHER" id="PTHR10528:SF6">
    <property type="entry name" value="AF4_FMR2 FAMILY MEMBER 1"/>
    <property type="match status" value="1"/>
</dbReference>
<keyword evidence="8" id="KW-1185">Reference proteome</keyword>
<comment type="caution">
    <text evidence="7">The sequence shown here is derived from an EMBL/GenBank/DDBJ whole genome shotgun (WGS) entry which is preliminary data.</text>
</comment>
<feature type="compositionally biased region" description="Polar residues" evidence="5">
    <location>
        <begin position="827"/>
        <end position="845"/>
    </location>
</feature>
<dbReference type="Gene3D" id="6.10.250.2670">
    <property type="match status" value="1"/>
</dbReference>
<dbReference type="GO" id="GO:0010468">
    <property type="term" value="P:regulation of gene expression"/>
    <property type="evidence" value="ECO:0007669"/>
    <property type="project" value="InterPro"/>
</dbReference>
<dbReference type="Pfam" id="PF18875">
    <property type="entry name" value="AF4_int"/>
    <property type="match status" value="1"/>
</dbReference>
<dbReference type="InterPro" id="IPR043640">
    <property type="entry name" value="AF4/FMR2_CHD"/>
</dbReference>
<protein>
    <submittedName>
        <fullName evidence="7">AF4/FMR2 family member 1</fullName>
    </submittedName>
</protein>
<organism evidence="7 8">
    <name type="scientific">Scomber scombrus</name>
    <name type="common">Atlantic mackerel</name>
    <name type="synonym">Scomber vernalis</name>
    <dbReference type="NCBI Taxonomy" id="13677"/>
    <lineage>
        <taxon>Eukaryota</taxon>
        <taxon>Metazoa</taxon>
        <taxon>Chordata</taxon>
        <taxon>Craniata</taxon>
        <taxon>Vertebrata</taxon>
        <taxon>Euteleostomi</taxon>
        <taxon>Actinopterygii</taxon>
        <taxon>Neopterygii</taxon>
        <taxon>Teleostei</taxon>
        <taxon>Neoteleostei</taxon>
        <taxon>Acanthomorphata</taxon>
        <taxon>Pelagiaria</taxon>
        <taxon>Scombriformes</taxon>
        <taxon>Scombridae</taxon>
        <taxon>Scomber</taxon>
    </lineage>
</organism>
<gene>
    <name evidence="7" type="ORF">FSCOSCO3_A021181</name>
</gene>
<evidence type="ECO:0000256" key="5">
    <source>
        <dbReference type="SAM" id="MobiDB-lite"/>
    </source>
</evidence>
<keyword evidence="4" id="KW-0539">Nucleus</keyword>
<feature type="region of interest" description="Disordered" evidence="5">
    <location>
        <begin position="1078"/>
        <end position="1107"/>
    </location>
</feature>
<feature type="region of interest" description="Disordered" evidence="5">
    <location>
        <begin position="97"/>
        <end position="226"/>
    </location>
</feature>
<feature type="compositionally biased region" description="Basic and acidic residues" evidence="5">
    <location>
        <begin position="629"/>
        <end position="657"/>
    </location>
</feature>
<feature type="compositionally biased region" description="Basic and acidic residues" evidence="5">
    <location>
        <begin position="728"/>
        <end position="742"/>
    </location>
</feature>
<dbReference type="GO" id="GO:0032783">
    <property type="term" value="C:super elongation complex"/>
    <property type="evidence" value="ECO:0007669"/>
    <property type="project" value="TreeGrafter"/>
</dbReference>